<dbReference type="Proteomes" id="UP000465609">
    <property type="component" value="Chromosome"/>
</dbReference>
<organism evidence="1 2">
    <name type="scientific">Mycolicibacterium aubagnense</name>
    <dbReference type="NCBI Taxonomy" id="319707"/>
    <lineage>
        <taxon>Bacteria</taxon>
        <taxon>Bacillati</taxon>
        <taxon>Actinomycetota</taxon>
        <taxon>Actinomycetes</taxon>
        <taxon>Mycobacteriales</taxon>
        <taxon>Mycobacteriaceae</taxon>
        <taxon>Mycolicibacterium</taxon>
    </lineage>
</organism>
<reference evidence="1 2" key="1">
    <citation type="journal article" date="2019" name="Emerg. Microbes Infect.">
        <title>Comprehensive subspecies identification of 175 nontuberculous mycobacteria species based on 7547 genomic profiles.</title>
        <authorList>
            <person name="Matsumoto Y."/>
            <person name="Kinjo T."/>
            <person name="Motooka D."/>
            <person name="Nabeya D."/>
            <person name="Jung N."/>
            <person name="Uechi K."/>
            <person name="Horii T."/>
            <person name="Iida T."/>
            <person name="Fujita J."/>
            <person name="Nakamura S."/>
        </authorList>
    </citation>
    <scope>NUCLEOTIDE SEQUENCE [LARGE SCALE GENOMIC DNA]</scope>
    <source>
        <strain evidence="1 2">JCM 15296</strain>
    </source>
</reference>
<proteinExistence type="predicted"/>
<keyword evidence="2" id="KW-1185">Reference proteome</keyword>
<evidence type="ECO:0000313" key="2">
    <source>
        <dbReference type="Proteomes" id="UP000465609"/>
    </source>
</evidence>
<sequence>MAARRNFAIKNAECRGEVADSELRSTGEVMSTIAIRVAAEIAAQLSGRTADDLGWPDRRSVARHFASATLSGLSREQFGDDPAGWCIEVLVPAIEHRLPGPDTDLRAIGWPHVPTVAANIARWLVDDGVFTQEDNNT</sequence>
<name>A0ABN5Z1Y0_9MYCO</name>
<accession>A0ABN5Z1Y0</accession>
<gene>
    <name evidence="1" type="ORF">MAUB_58860</name>
</gene>
<evidence type="ECO:0000313" key="1">
    <source>
        <dbReference type="EMBL" id="BBX88013.1"/>
    </source>
</evidence>
<dbReference type="RefSeq" id="WP_138233546.1">
    <property type="nucleotide sequence ID" value="NZ_AP022577.1"/>
</dbReference>
<protein>
    <submittedName>
        <fullName evidence="1">Uncharacterized protein</fullName>
    </submittedName>
</protein>
<dbReference type="EMBL" id="AP022577">
    <property type="protein sequence ID" value="BBX88013.1"/>
    <property type="molecule type" value="Genomic_DNA"/>
</dbReference>